<keyword evidence="2" id="KW-1185">Reference proteome</keyword>
<reference evidence="1" key="1">
    <citation type="submission" date="2021-01" db="EMBL/GenBank/DDBJ databases">
        <title>Genomic Encyclopedia of Type Strains, Phase IV (KMG-IV): sequencing the most valuable type-strain genomes for metagenomic binning, comparative biology and taxonomic classification.</title>
        <authorList>
            <person name="Goeker M."/>
        </authorList>
    </citation>
    <scope>NUCLEOTIDE SEQUENCE</scope>
    <source>
        <strain evidence="1">DSM 25523</strain>
    </source>
</reference>
<evidence type="ECO:0000313" key="2">
    <source>
        <dbReference type="Proteomes" id="UP000717624"/>
    </source>
</evidence>
<evidence type="ECO:0000313" key="1">
    <source>
        <dbReference type="EMBL" id="MBM7592304.1"/>
    </source>
</evidence>
<gene>
    <name evidence="1" type="ORF">JOD01_003966</name>
</gene>
<dbReference type="Gene3D" id="3.90.1210.10">
    <property type="entry name" value="Antifreeze-like/N-acetylneuraminic acid synthase C-terminal domain"/>
    <property type="match status" value="1"/>
</dbReference>
<dbReference type="RefSeq" id="WP_204520116.1">
    <property type="nucleotide sequence ID" value="NZ_BAABIN010000029.1"/>
</dbReference>
<organism evidence="1 2">
    <name type="scientific">Brevibacillus fulvus</name>
    <dbReference type="NCBI Taxonomy" id="1125967"/>
    <lineage>
        <taxon>Bacteria</taxon>
        <taxon>Bacillati</taxon>
        <taxon>Bacillota</taxon>
        <taxon>Bacilli</taxon>
        <taxon>Bacillales</taxon>
        <taxon>Paenibacillaceae</taxon>
        <taxon>Brevibacillus</taxon>
    </lineage>
</organism>
<name>A0A938Y4T1_9BACL</name>
<proteinExistence type="predicted"/>
<dbReference type="AlphaFoldDB" id="A0A938Y4T1"/>
<dbReference type="CDD" id="cd11614">
    <property type="entry name" value="SAF_CpaB_FlgA_like"/>
    <property type="match status" value="1"/>
</dbReference>
<sequence length="265" mass="30020">MKKQTLIAISSISLVLALICFFAATQYIDSLVEEKLFAPVVKVANGKEIQPYEPITRDDVVLVLEETDEIMDGSFQTIESVLGKQSIQTIFSGEQLLAQKLQDNYLLPKKNEARYEFPINSLMPITELRKGDFVKIWVRYKPRDELIDVPPPMHFSITDAAADFLFESQLVTVKDTNGIEIYTLKPNLIPNAEELGNPLFHGSKAKNLVDSERRYHDYRSQPSSVPAYVGFNLTDEQYRILTEAMRYGTIQIGHVLRTAMGGNKD</sequence>
<dbReference type="Proteomes" id="UP000717624">
    <property type="component" value="Unassembled WGS sequence"/>
</dbReference>
<protein>
    <recommendedName>
        <fullName evidence="3">Flagellar biosynthesis protein FlgA</fullName>
    </recommendedName>
</protein>
<comment type="caution">
    <text evidence="1">The sequence shown here is derived from an EMBL/GenBank/DDBJ whole genome shotgun (WGS) entry which is preliminary data.</text>
</comment>
<evidence type="ECO:0008006" key="3">
    <source>
        <dbReference type="Google" id="ProtNLM"/>
    </source>
</evidence>
<dbReference type="EMBL" id="JAFBEB010000024">
    <property type="protein sequence ID" value="MBM7592304.1"/>
    <property type="molecule type" value="Genomic_DNA"/>
</dbReference>
<accession>A0A938Y4T1</accession>